<evidence type="ECO:0000256" key="1">
    <source>
        <dbReference type="SAM" id="SignalP"/>
    </source>
</evidence>
<keyword evidence="3" id="KW-1185">Reference proteome</keyword>
<dbReference type="OrthoDB" id="5834424at2759"/>
<dbReference type="PANTHER" id="PTHR35182">
    <property type="entry name" value="PROTEIN CBG13762"/>
    <property type="match status" value="1"/>
</dbReference>
<dbReference type="InParanoid" id="G0NTM7"/>
<proteinExistence type="predicted"/>
<dbReference type="EMBL" id="GL379944">
    <property type="protein sequence ID" value="EGT37265.1"/>
    <property type="molecule type" value="Genomic_DNA"/>
</dbReference>
<evidence type="ECO:0000313" key="2">
    <source>
        <dbReference type="EMBL" id="EGT37265.1"/>
    </source>
</evidence>
<dbReference type="AlphaFoldDB" id="G0NTM7"/>
<dbReference type="Proteomes" id="UP000008068">
    <property type="component" value="Unassembled WGS sequence"/>
</dbReference>
<keyword evidence="1" id="KW-0732">Signal</keyword>
<accession>G0NTM7</accession>
<sequence length="131" mass="14258">MKPILIFLLLALVAYSAALIQPSKVGEKVTLELSTKKVKAFTRKLANGKSQTWSLSGKNKEVWVDQETGKAHPSTNFVYKAPGTLVIKKVKKGDAGVYDFIPNNAGPTTTLPPRVHVDPIITGINLVVFDK</sequence>
<organism evidence="3">
    <name type="scientific">Caenorhabditis brenneri</name>
    <name type="common">Nematode worm</name>
    <dbReference type="NCBI Taxonomy" id="135651"/>
    <lineage>
        <taxon>Eukaryota</taxon>
        <taxon>Metazoa</taxon>
        <taxon>Ecdysozoa</taxon>
        <taxon>Nematoda</taxon>
        <taxon>Chromadorea</taxon>
        <taxon>Rhabditida</taxon>
        <taxon>Rhabditina</taxon>
        <taxon>Rhabditomorpha</taxon>
        <taxon>Rhabditoidea</taxon>
        <taxon>Rhabditidae</taxon>
        <taxon>Peloderinae</taxon>
        <taxon>Caenorhabditis</taxon>
    </lineage>
</organism>
<protein>
    <submittedName>
        <fullName evidence="2">Uncharacterized protein</fullName>
    </submittedName>
</protein>
<dbReference type="eggNOG" id="ENOG502TKPM">
    <property type="taxonomic scope" value="Eukaryota"/>
</dbReference>
<feature type="signal peptide" evidence="1">
    <location>
        <begin position="1"/>
        <end position="18"/>
    </location>
</feature>
<reference evidence="3" key="1">
    <citation type="submission" date="2011-07" db="EMBL/GenBank/DDBJ databases">
        <authorList>
            <consortium name="Caenorhabditis brenneri Sequencing and Analysis Consortium"/>
            <person name="Wilson R.K."/>
        </authorList>
    </citation>
    <scope>NUCLEOTIDE SEQUENCE [LARGE SCALE GENOMIC DNA]</scope>
    <source>
        <strain evidence="3">PB2801</strain>
    </source>
</reference>
<dbReference type="PANTHER" id="PTHR35182:SF2">
    <property type="entry name" value="CONSERVED DOMAIN PROTEIN-RELATED"/>
    <property type="match status" value="1"/>
</dbReference>
<feature type="chain" id="PRO_5003405854" evidence="1">
    <location>
        <begin position="19"/>
        <end position="131"/>
    </location>
</feature>
<name>G0NTM7_CAEBE</name>
<dbReference type="OMA" id="AHPSTNF"/>
<evidence type="ECO:0000313" key="3">
    <source>
        <dbReference type="Proteomes" id="UP000008068"/>
    </source>
</evidence>
<gene>
    <name evidence="2" type="ORF">CAEBREN_05237</name>
</gene>
<dbReference type="HOGENOM" id="CLU_1929470_0_0_1"/>